<dbReference type="Gene3D" id="3.40.50.720">
    <property type="entry name" value="NAD(P)-binding Rossmann-like Domain"/>
    <property type="match status" value="1"/>
</dbReference>
<gene>
    <name evidence="2" type="ORF">PQO05_15045</name>
</gene>
<protein>
    <submittedName>
        <fullName evidence="2">NAD(P)-dependent oxidoreductase</fullName>
    </submittedName>
</protein>
<accession>A0ABY7T1B3</accession>
<dbReference type="SUPFAM" id="SSF51735">
    <property type="entry name" value="NAD(P)-binding Rossmann-fold domains"/>
    <property type="match status" value="1"/>
</dbReference>
<dbReference type="Pfam" id="PF01370">
    <property type="entry name" value="Epimerase"/>
    <property type="match status" value="1"/>
</dbReference>
<dbReference type="InterPro" id="IPR001509">
    <property type="entry name" value="Epimerase_deHydtase"/>
</dbReference>
<name>A0ABY7T1B3_9SPHI</name>
<dbReference type="InterPro" id="IPR036291">
    <property type="entry name" value="NAD(P)-bd_dom_sf"/>
</dbReference>
<dbReference type="Proteomes" id="UP001216139">
    <property type="component" value="Chromosome"/>
</dbReference>
<dbReference type="PANTHER" id="PTHR43245:SF58">
    <property type="entry name" value="BLL5923 PROTEIN"/>
    <property type="match status" value="1"/>
</dbReference>
<organism evidence="2 3">
    <name type="scientific">Mucilaginibacter jinjuensis</name>
    <dbReference type="NCBI Taxonomy" id="1176721"/>
    <lineage>
        <taxon>Bacteria</taxon>
        <taxon>Pseudomonadati</taxon>
        <taxon>Bacteroidota</taxon>
        <taxon>Sphingobacteriia</taxon>
        <taxon>Sphingobacteriales</taxon>
        <taxon>Sphingobacteriaceae</taxon>
        <taxon>Mucilaginibacter</taxon>
    </lineage>
</organism>
<evidence type="ECO:0000313" key="2">
    <source>
        <dbReference type="EMBL" id="WCT10048.1"/>
    </source>
</evidence>
<reference evidence="2 3" key="1">
    <citation type="submission" date="2023-02" db="EMBL/GenBank/DDBJ databases">
        <title>Genome sequence of Mucilaginibacter jinjuensis strain KACC 16571.</title>
        <authorList>
            <person name="Kim S."/>
            <person name="Heo J."/>
            <person name="Kwon S.-W."/>
        </authorList>
    </citation>
    <scope>NUCLEOTIDE SEQUENCE [LARGE SCALE GENOMIC DNA]</scope>
    <source>
        <strain evidence="2 3">KACC 16571</strain>
    </source>
</reference>
<feature type="domain" description="NAD-dependent epimerase/dehydratase" evidence="1">
    <location>
        <begin position="5"/>
        <end position="225"/>
    </location>
</feature>
<dbReference type="RefSeq" id="WP_273628147.1">
    <property type="nucleotide sequence ID" value="NZ_CP117167.1"/>
</dbReference>
<sequence>MKERVLITGASGFVGYHLIVEALSQNLDVFAAVRKNSQTDHLKDLNIKFTYPKFSDIATLTEEIKTNQYDYIIHAAGVTKAKSQAQYNHINATYTANLAKAAVAAGVKKFVFISSLAAGGPLSTLNGIISESDKPHPVTQYGKSKLLAENELKNIPGLNYTILRPTAVYGPRERDIFIVIKQIVKGFEPYIGRAEQKLSFIYVKDLAVATMKAIYGGDKRTYNIADGNFYTRYEMANIIKDILLFKTIKFHLPVTFVKLVASLTEKVSSLSRKTPALNRDKLNELLGTNWACSIEAAKQELGFYPLYNLDKGLEETIKWYKEHKWLK</sequence>
<dbReference type="EMBL" id="CP117167">
    <property type="protein sequence ID" value="WCT10048.1"/>
    <property type="molecule type" value="Genomic_DNA"/>
</dbReference>
<evidence type="ECO:0000259" key="1">
    <source>
        <dbReference type="Pfam" id="PF01370"/>
    </source>
</evidence>
<keyword evidence="3" id="KW-1185">Reference proteome</keyword>
<proteinExistence type="predicted"/>
<dbReference type="PANTHER" id="PTHR43245">
    <property type="entry name" value="BIFUNCTIONAL POLYMYXIN RESISTANCE PROTEIN ARNA"/>
    <property type="match status" value="1"/>
</dbReference>
<dbReference type="InterPro" id="IPR050177">
    <property type="entry name" value="Lipid_A_modif_metabolic_enz"/>
</dbReference>
<evidence type="ECO:0000313" key="3">
    <source>
        <dbReference type="Proteomes" id="UP001216139"/>
    </source>
</evidence>